<dbReference type="SMART" id="SM00382">
    <property type="entry name" value="AAA"/>
    <property type="match status" value="1"/>
</dbReference>
<dbReference type="EMBL" id="PQAP01000180">
    <property type="protein sequence ID" value="PWB69053.1"/>
    <property type="molecule type" value="Genomic_DNA"/>
</dbReference>
<dbReference type="Proteomes" id="UP000250918">
    <property type="component" value="Unassembled WGS sequence"/>
</dbReference>
<dbReference type="Gene3D" id="3.40.50.300">
    <property type="entry name" value="P-loop containing nucleotide triphosphate hydrolases"/>
    <property type="match status" value="2"/>
</dbReference>
<feature type="coiled-coil region" evidence="1">
    <location>
        <begin position="548"/>
        <end position="634"/>
    </location>
</feature>
<dbReference type="InterPro" id="IPR027417">
    <property type="entry name" value="P-loop_NTPase"/>
</dbReference>
<feature type="domain" description="AAA+ ATPase" evidence="2">
    <location>
        <begin position="22"/>
        <end position="789"/>
    </location>
</feature>
<name>A0A855WW78_9BACT</name>
<evidence type="ECO:0000313" key="4">
    <source>
        <dbReference type="Proteomes" id="UP000250918"/>
    </source>
</evidence>
<organism evidence="3 4">
    <name type="scientific">candidate division GN15 bacterium</name>
    <dbReference type="NCBI Taxonomy" id="2072418"/>
    <lineage>
        <taxon>Bacteria</taxon>
        <taxon>candidate division GN15</taxon>
    </lineage>
</organism>
<accession>A0A855WW78</accession>
<protein>
    <recommendedName>
        <fullName evidence="2">AAA+ ATPase domain-containing protein</fullName>
    </recommendedName>
</protein>
<dbReference type="Pfam" id="PF02463">
    <property type="entry name" value="SMC_N"/>
    <property type="match status" value="1"/>
</dbReference>
<evidence type="ECO:0000259" key="2">
    <source>
        <dbReference type="SMART" id="SM00382"/>
    </source>
</evidence>
<feature type="coiled-coil region" evidence="1">
    <location>
        <begin position="414"/>
        <end position="441"/>
    </location>
</feature>
<dbReference type="AlphaFoldDB" id="A0A855WW78"/>
<evidence type="ECO:0000313" key="3">
    <source>
        <dbReference type="EMBL" id="PWB69053.1"/>
    </source>
</evidence>
<keyword evidence="1" id="KW-0175">Coiled coil</keyword>
<dbReference type="SUPFAM" id="SSF52540">
    <property type="entry name" value="P-loop containing nucleoside triphosphate hydrolases"/>
    <property type="match status" value="1"/>
</dbReference>
<dbReference type="PANTHER" id="PTHR32114">
    <property type="entry name" value="ABC TRANSPORTER ABCH.3"/>
    <property type="match status" value="1"/>
</dbReference>
<feature type="coiled-coil region" evidence="1">
    <location>
        <begin position="266"/>
        <end position="386"/>
    </location>
</feature>
<evidence type="ECO:0000256" key="1">
    <source>
        <dbReference type="SAM" id="Coils"/>
    </source>
</evidence>
<dbReference type="PANTHER" id="PTHR32114:SF2">
    <property type="entry name" value="ABC TRANSPORTER ABCH.3"/>
    <property type="match status" value="1"/>
</dbReference>
<gene>
    <name evidence="3" type="ORF">C3F09_10635</name>
</gene>
<dbReference type="InterPro" id="IPR003395">
    <property type="entry name" value="RecF/RecN/SMC_N"/>
</dbReference>
<proteinExistence type="predicted"/>
<sequence length="802" mass="89356">MRLISVDITNYRVLRRAAFRLPDALIGIIGPNGAGKSSLVEAISWALYGQQAARSARAEVKSTFARSDEYCEVTLGFEVRGVEHAVTRRLVGAGQRLEVELRRAGEVAVVGSTETQQYIEKLLGLDWRGYVTSVYARQSDLDAFSSFQPAKRREHLVAMLGIDRLDRAIDRVKSDLRLDAEKAVLLEKQAAPTGEMEAALRRLRERLGAIATELGQATGARESEAEKLGQIEARHAEHERKKALCSELKAQQELARAGHRHLSGQAEQLKVEKAGLERLRIKVEQSRPQLEQLESMRTEVRKMEKARESAAAQKRIRGELENSQGQLSRVEETVKELVKRLTELEKSLAEHPTPGSTELEAVRTELEKERERYLSLSEQKKQAEREGQKIRDSVSQIAKLGGEAVCSRCLRPYGSDMERIRKHLEEELAQIESQALKIDTDQRKSAQAGAALKEKVKSVESLLEQGRARQQALELATSQRQQAETQRGLLGERVQSLERQLAEIGETSFDERAWQEASSRLAALEKLSRETAEADGQLKRLPVVEESFARLATEIAAAQTHMEELDKQRLAVGFDERQFAASKAELEQATAAAKAANDRYVEAAHAKDLLTAEASRTESRLGELRQLAEELKNVRAHRTRIDRLAKIFGDLKHTLVAGIRPRLAEIGSELLDEMTAGRYTVMELDEDYNISIADNGQSFGIDRFSGGETDLANLCLRLAVSLALAESAGLERSLVILDEVFGSQDESRRELIYQGLAGLKPRFPQIIAITHIEELKNKVETLIEIVPTGNGWSEVRVDGAVA</sequence>
<dbReference type="InterPro" id="IPR003593">
    <property type="entry name" value="AAA+_ATPase"/>
</dbReference>
<reference evidence="3 4" key="1">
    <citation type="journal article" date="2018" name="ISME J.">
        <title>A methanotrophic archaeon couples anaerobic oxidation of methane to Fe(III) reduction.</title>
        <authorList>
            <person name="Cai C."/>
            <person name="Leu A.O."/>
            <person name="Xie G.J."/>
            <person name="Guo J."/>
            <person name="Feng Y."/>
            <person name="Zhao J.X."/>
            <person name="Tyson G.W."/>
            <person name="Yuan Z."/>
            <person name="Hu S."/>
        </authorList>
    </citation>
    <scope>NUCLEOTIDE SEQUENCE [LARGE SCALE GENOMIC DNA]</scope>
    <source>
        <strain evidence="3">FeB_12</strain>
    </source>
</reference>
<comment type="caution">
    <text evidence="3">The sequence shown here is derived from an EMBL/GenBank/DDBJ whole genome shotgun (WGS) entry which is preliminary data.</text>
</comment>